<dbReference type="Proteomes" id="UP000604481">
    <property type="component" value="Unassembled WGS sequence"/>
</dbReference>
<keyword evidence="2" id="KW-0645">Protease</keyword>
<evidence type="ECO:0000313" key="3">
    <source>
        <dbReference type="Proteomes" id="UP000604481"/>
    </source>
</evidence>
<dbReference type="SUPFAM" id="SSF50630">
    <property type="entry name" value="Acid proteases"/>
    <property type="match status" value="1"/>
</dbReference>
<dbReference type="InterPro" id="IPR021109">
    <property type="entry name" value="Peptidase_aspartic_dom_sf"/>
</dbReference>
<dbReference type="InterPro" id="IPR011969">
    <property type="entry name" value="Clan_AA_Asp_peptidase_C"/>
</dbReference>
<feature type="chain" id="PRO_5035215416" evidence="1">
    <location>
        <begin position="20"/>
        <end position="215"/>
    </location>
</feature>
<dbReference type="InterPro" id="IPR001969">
    <property type="entry name" value="Aspartic_peptidase_AS"/>
</dbReference>
<reference evidence="2 3" key="1">
    <citation type="submission" date="2020-10" db="EMBL/GenBank/DDBJ databases">
        <title>The genome sequence of Chitinilyticum litopenaei 4Y14.</title>
        <authorList>
            <person name="Liu Y."/>
        </authorList>
    </citation>
    <scope>NUCLEOTIDE SEQUENCE [LARGE SCALE GENOMIC DNA]</scope>
    <source>
        <strain evidence="2 3">4Y14</strain>
    </source>
</reference>
<dbReference type="EMBL" id="JADFUA010000021">
    <property type="protein sequence ID" value="MBE9611042.1"/>
    <property type="molecule type" value="Genomic_DNA"/>
</dbReference>
<dbReference type="RefSeq" id="WP_194117558.1">
    <property type="nucleotide sequence ID" value="NZ_JADFUA010000021.1"/>
</dbReference>
<dbReference type="InterPro" id="IPR034122">
    <property type="entry name" value="Retropepsin-like_bacterial"/>
</dbReference>
<accession>A0A8J7FMS1</accession>
<dbReference type="CDD" id="cd05483">
    <property type="entry name" value="retropepsin_like_bacteria"/>
    <property type="match status" value="1"/>
</dbReference>
<dbReference type="EC" id="3.4.23.-" evidence="2"/>
<comment type="caution">
    <text evidence="2">The sequence shown here is derived from an EMBL/GenBank/DDBJ whole genome shotgun (WGS) entry which is preliminary data.</text>
</comment>
<evidence type="ECO:0000313" key="2">
    <source>
        <dbReference type="EMBL" id="MBE9611042.1"/>
    </source>
</evidence>
<name>A0A8J7FMS1_9NEIS</name>
<keyword evidence="3" id="KW-1185">Reference proteome</keyword>
<dbReference type="Pfam" id="PF13975">
    <property type="entry name" value="gag-asp_proteas"/>
    <property type="match status" value="1"/>
</dbReference>
<dbReference type="GO" id="GO:0004190">
    <property type="term" value="F:aspartic-type endopeptidase activity"/>
    <property type="evidence" value="ECO:0007669"/>
    <property type="project" value="InterPro"/>
</dbReference>
<feature type="signal peptide" evidence="1">
    <location>
        <begin position="1"/>
        <end position="19"/>
    </location>
</feature>
<organism evidence="2 3">
    <name type="scientific">Chitinilyticum piscinae</name>
    <dbReference type="NCBI Taxonomy" id="2866724"/>
    <lineage>
        <taxon>Bacteria</taxon>
        <taxon>Pseudomonadati</taxon>
        <taxon>Pseudomonadota</taxon>
        <taxon>Betaproteobacteria</taxon>
        <taxon>Neisseriales</taxon>
        <taxon>Chitinibacteraceae</taxon>
        <taxon>Chitinilyticum</taxon>
    </lineage>
</organism>
<keyword evidence="2" id="KW-0378">Hydrolase</keyword>
<keyword evidence="1" id="KW-0732">Signal</keyword>
<dbReference type="Gene3D" id="2.40.70.10">
    <property type="entry name" value="Acid Proteases"/>
    <property type="match status" value="1"/>
</dbReference>
<dbReference type="PROSITE" id="PS00141">
    <property type="entry name" value="ASP_PROTEASE"/>
    <property type="match status" value="1"/>
</dbReference>
<protein>
    <submittedName>
        <fullName evidence="2">TIGR02281 family clan AA aspartic protease</fullName>
        <ecNumber evidence="2">3.4.23.-</ecNumber>
    </submittedName>
</protein>
<sequence>MKRFLLCTTLLLVAMSATAAEVTLIAVMGNKAIFSINGQRKTMAVGQSADGIRVSSISSDSAVVVIDGKSSTLQLGRGYVSSTAEKDSGIGSNSLTLSQDESGHFASEITINGRTLRGMIDTGASLLVLSTAQATQMGLSSAGGQAATAQTAGGKVKASVIRIPQIRIGNITLYDVQAAINESNDPPYPLIGMSVLNRFTTKQENGLMILTKKPY</sequence>
<proteinExistence type="predicted"/>
<dbReference type="GO" id="GO:0006508">
    <property type="term" value="P:proteolysis"/>
    <property type="evidence" value="ECO:0007669"/>
    <property type="project" value="UniProtKB-KW"/>
</dbReference>
<gene>
    <name evidence="2" type="ORF">INR99_17120</name>
</gene>
<dbReference type="NCBIfam" id="TIGR02281">
    <property type="entry name" value="clan_AA_DTGA"/>
    <property type="match status" value="1"/>
</dbReference>
<dbReference type="AlphaFoldDB" id="A0A8J7FMS1"/>
<evidence type="ECO:0000256" key="1">
    <source>
        <dbReference type="SAM" id="SignalP"/>
    </source>
</evidence>